<dbReference type="Proteomes" id="UP000351155">
    <property type="component" value="Unassembled WGS sequence"/>
</dbReference>
<dbReference type="EMBL" id="CAADIW010000080">
    <property type="protein sequence ID" value="VFS44855.1"/>
    <property type="molecule type" value="Genomic_DNA"/>
</dbReference>
<gene>
    <name evidence="1" type="primary">yniD</name>
    <name evidence="1" type="ORF">NCTC12126_06168</name>
</gene>
<dbReference type="AlphaFoldDB" id="A0A484ZA54"/>
<protein>
    <submittedName>
        <fullName evidence="1">Protein YniD</fullName>
    </submittedName>
</protein>
<sequence length="42" mass="4782">MPTKRFAVKHWKMVVVLIAICGAMLLLRWAAMIWVNPVGKTT</sequence>
<evidence type="ECO:0000313" key="1">
    <source>
        <dbReference type="EMBL" id="VFS44855.1"/>
    </source>
</evidence>
<name>A0A484ZA54_9ENTR</name>
<evidence type="ECO:0000313" key="2">
    <source>
        <dbReference type="Proteomes" id="UP000351155"/>
    </source>
</evidence>
<proteinExistence type="predicted"/>
<reference evidence="1 2" key="1">
    <citation type="submission" date="2019-03" db="EMBL/GenBank/DDBJ databases">
        <authorList>
            <consortium name="Pathogen Informatics"/>
        </authorList>
    </citation>
    <scope>NUCLEOTIDE SEQUENCE [LARGE SCALE GENOMIC DNA]</scope>
    <source>
        <strain evidence="1 2">NCTC12126</strain>
    </source>
</reference>
<dbReference type="NCBIfam" id="NF041491">
    <property type="entry name" value="membrane_YniD"/>
    <property type="match status" value="1"/>
</dbReference>
<organism evidence="1 2">
    <name type="scientific">Enterobacter cancerogenus</name>
    <dbReference type="NCBI Taxonomy" id="69218"/>
    <lineage>
        <taxon>Bacteria</taxon>
        <taxon>Pseudomonadati</taxon>
        <taxon>Pseudomonadota</taxon>
        <taxon>Gammaproteobacteria</taxon>
        <taxon>Enterobacterales</taxon>
        <taxon>Enterobacteriaceae</taxon>
        <taxon>Enterobacter</taxon>
        <taxon>Enterobacter cloacae complex</taxon>
    </lineage>
</organism>
<accession>A0A484ZA54</accession>
<dbReference type="InterPro" id="IPR048084">
    <property type="entry name" value="YniD-like"/>
</dbReference>